<dbReference type="EMBL" id="SNRY01004292">
    <property type="protein sequence ID" value="KAA6318135.1"/>
    <property type="molecule type" value="Genomic_DNA"/>
</dbReference>
<reference evidence="7" key="1">
    <citation type="submission" date="2019-03" db="EMBL/GenBank/DDBJ databases">
        <title>Single cell metagenomics reveals metabolic interactions within the superorganism composed of flagellate Streblomastix strix and complex community of Bacteroidetes bacteria on its surface.</title>
        <authorList>
            <person name="Treitli S.C."/>
            <person name="Kolisko M."/>
            <person name="Husnik F."/>
            <person name="Keeling P."/>
            <person name="Hampl V."/>
        </authorList>
    </citation>
    <scope>NUCLEOTIDE SEQUENCE</scope>
    <source>
        <strain evidence="7">STM</strain>
    </source>
</reference>
<evidence type="ECO:0000313" key="13">
    <source>
        <dbReference type="EMBL" id="KAA6335139.1"/>
    </source>
</evidence>
<sequence length="32" mass="3798">MRVINEQSFSNRRQRPVGSVEKRVCTHIVQRS</sequence>
<evidence type="ECO:0000313" key="10">
    <source>
        <dbReference type="EMBL" id="KAA6324437.1"/>
    </source>
</evidence>
<dbReference type="EMBL" id="SNRY01004980">
    <property type="protein sequence ID" value="KAA6316170.1"/>
    <property type="molecule type" value="Genomic_DNA"/>
</dbReference>
<organism evidence="7">
    <name type="scientific">termite gut metagenome</name>
    <dbReference type="NCBI Taxonomy" id="433724"/>
    <lineage>
        <taxon>unclassified sequences</taxon>
        <taxon>metagenomes</taxon>
        <taxon>organismal metagenomes</taxon>
    </lineage>
</organism>
<gene>
    <name evidence="13" type="ORF">EZS27_016607</name>
    <name evidence="12" type="ORF">EZS27_018490</name>
    <name evidence="11" type="ORF">EZS27_022459</name>
    <name evidence="10" type="ORF">EZS27_026241</name>
    <name evidence="9" type="ORF">EZS27_028569</name>
    <name evidence="8" type="ORF">EZS27_030354</name>
    <name evidence="7" type="ORF">EZS27_031152</name>
    <name evidence="6" type="ORF">EZS27_031816</name>
    <name evidence="5" type="ORF">EZS27_032248</name>
    <name evidence="4" type="ORF">EZS27_033486</name>
    <name evidence="3" type="ORF">EZS27_033551</name>
    <name evidence="2" type="ORF">EZS27_043400</name>
</gene>
<feature type="region of interest" description="Disordered" evidence="1">
    <location>
        <begin position="1"/>
        <end position="20"/>
    </location>
</feature>
<comment type="caution">
    <text evidence="7">The sequence shown here is derived from an EMBL/GenBank/DDBJ whole genome shotgun (WGS) entry which is preliminary data.</text>
</comment>
<evidence type="ECO:0000313" key="9">
    <source>
        <dbReference type="EMBL" id="KAA6321826.1"/>
    </source>
</evidence>
<dbReference type="EMBL" id="SNRY01004460">
    <property type="protein sequence ID" value="KAA6317625.1"/>
    <property type="molecule type" value="Genomic_DNA"/>
</dbReference>
<accession>A0A5J4QA51</accession>
<evidence type="ECO:0000313" key="6">
    <source>
        <dbReference type="EMBL" id="KAA6318135.1"/>
    </source>
</evidence>
<dbReference type="EMBL" id="SNRY01005006">
    <property type="protein sequence ID" value="KAA6316089.1"/>
    <property type="molecule type" value="Genomic_DNA"/>
</dbReference>
<evidence type="ECO:0000313" key="8">
    <source>
        <dbReference type="EMBL" id="KAA6319788.1"/>
    </source>
</evidence>
<feature type="compositionally biased region" description="Polar residues" evidence="1">
    <location>
        <begin position="1"/>
        <end position="11"/>
    </location>
</feature>
<evidence type="ECO:0000313" key="5">
    <source>
        <dbReference type="EMBL" id="KAA6317625.1"/>
    </source>
</evidence>
<dbReference type="EMBL" id="SNRY01004053">
    <property type="protein sequence ID" value="KAA6318886.1"/>
    <property type="molecule type" value="Genomic_DNA"/>
</dbReference>
<evidence type="ECO:0000313" key="4">
    <source>
        <dbReference type="EMBL" id="KAA6316170.1"/>
    </source>
</evidence>
<evidence type="ECO:0000313" key="3">
    <source>
        <dbReference type="EMBL" id="KAA6316089.1"/>
    </source>
</evidence>
<evidence type="ECO:0000313" key="11">
    <source>
        <dbReference type="EMBL" id="KAA6328664.1"/>
    </source>
</evidence>
<evidence type="ECO:0000313" key="2">
    <source>
        <dbReference type="EMBL" id="KAA6304949.1"/>
    </source>
</evidence>
<protein>
    <submittedName>
        <fullName evidence="7">Uncharacterized protein</fullName>
    </submittedName>
</protein>
<evidence type="ECO:0000256" key="1">
    <source>
        <dbReference type="SAM" id="MobiDB-lite"/>
    </source>
</evidence>
<dbReference type="EMBL" id="SNRY01003205">
    <property type="protein sequence ID" value="KAA6321826.1"/>
    <property type="molecule type" value="Genomic_DNA"/>
</dbReference>
<feature type="non-terminal residue" evidence="7">
    <location>
        <position position="32"/>
    </location>
</feature>
<evidence type="ECO:0000313" key="12">
    <source>
        <dbReference type="EMBL" id="KAA6333056.1"/>
    </source>
</evidence>
<dbReference type="EMBL" id="SNRY01001781">
    <property type="protein sequence ID" value="KAA6328664.1"/>
    <property type="molecule type" value="Genomic_DNA"/>
</dbReference>
<dbReference type="EMBL" id="SNRY01000924">
    <property type="protein sequence ID" value="KAA6335139.1"/>
    <property type="molecule type" value="Genomic_DNA"/>
</dbReference>
<dbReference type="EMBL" id="SNRY01002573">
    <property type="protein sequence ID" value="KAA6324437.1"/>
    <property type="molecule type" value="Genomic_DNA"/>
</dbReference>
<name>A0A5J4QA51_9ZZZZ</name>
<dbReference type="EMBL" id="SNRY01011096">
    <property type="protein sequence ID" value="KAA6304949.1"/>
    <property type="molecule type" value="Genomic_DNA"/>
</dbReference>
<dbReference type="EMBL" id="SNRY01001160">
    <property type="protein sequence ID" value="KAA6333056.1"/>
    <property type="molecule type" value="Genomic_DNA"/>
</dbReference>
<dbReference type="AlphaFoldDB" id="A0A5J4QA51"/>
<dbReference type="EMBL" id="SNRY01003772">
    <property type="protein sequence ID" value="KAA6319788.1"/>
    <property type="molecule type" value="Genomic_DNA"/>
</dbReference>
<proteinExistence type="predicted"/>
<evidence type="ECO:0000313" key="7">
    <source>
        <dbReference type="EMBL" id="KAA6318886.1"/>
    </source>
</evidence>